<feature type="compositionally biased region" description="Low complexity" evidence="18">
    <location>
        <begin position="1035"/>
        <end position="1072"/>
    </location>
</feature>
<dbReference type="InterPro" id="IPR036388">
    <property type="entry name" value="WH-like_DNA-bd_sf"/>
</dbReference>
<dbReference type="GO" id="GO:0036038">
    <property type="term" value="C:MKS complex"/>
    <property type="evidence" value="ECO:0007669"/>
    <property type="project" value="InterPro"/>
</dbReference>
<dbReference type="Pfam" id="PF23445">
    <property type="entry name" value="WHD_SNRNP200"/>
    <property type="match status" value="1"/>
</dbReference>
<evidence type="ECO:0000256" key="5">
    <source>
        <dbReference type="ARBA" id="ARBA00022741"/>
    </source>
</evidence>
<keyword evidence="9" id="KW-0067">ATP-binding</keyword>
<dbReference type="InterPro" id="IPR019170">
    <property type="entry name" value="Meckelin"/>
</dbReference>
<dbReference type="SMART" id="SM00235">
    <property type="entry name" value="ZnMc"/>
    <property type="match status" value="1"/>
</dbReference>
<keyword evidence="10 15" id="KW-0482">Metalloprotease</keyword>
<evidence type="ECO:0000256" key="3">
    <source>
        <dbReference type="ARBA" id="ARBA00022723"/>
    </source>
</evidence>
<dbReference type="GO" id="GO:0005524">
    <property type="term" value="F:ATP binding"/>
    <property type="evidence" value="ECO:0007669"/>
    <property type="project" value="UniProtKB-KW"/>
</dbReference>
<reference evidence="24 25" key="1">
    <citation type="journal article" date="2017" name="Curr. Biol.">
        <title>Genome architecture and evolution of a unichromosomal asexual nematode.</title>
        <authorList>
            <person name="Fradin H."/>
            <person name="Zegar C."/>
            <person name="Gutwein M."/>
            <person name="Lucas J."/>
            <person name="Kovtun M."/>
            <person name="Corcoran D."/>
            <person name="Baugh L.R."/>
            <person name="Kiontke K."/>
            <person name="Gunsalus K."/>
            <person name="Fitch D.H."/>
            <person name="Piano F."/>
        </authorList>
    </citation>
    <scope>NUCLEOTIDE SEQUENCE [LARGE SCALE GENOMIC DNA]</scope>
    <source>
        <strain evidence="24">PF1309</strain>
    </source>
</reference>
<keyword evidence="7" id="KW-0347">Helicase</keyword>
<evidence type="ECO:0000256" key="10">
    <source>
        <dbReference type="ARBA" id="ARBA00023049"/>
    </source>
</evidence>
<feature type="binding site" evidence="15">
    <location>
        <position position="744"/>
    </location>
    <ligand>
        <name>Zn(2+)</name>
        <dbReference type="ChEBI" id="CHEBI:29105"/>
        <note>catalytic</note>
    </ligand>
</feature>
<dbReference type="FunFam" id="3.40.50.300:FF:000062">
    <property type="entry name" value="U5 small nuclear ribonucleoprotein helicase"/>
    <property type="match status" value="1"/>
</dbReference>
<dbReference type="FunFam" id="3.40.50.300:FF:000102">
    <property type="entry name" value="RNA helicase, activating signal cointegrator 1"/>
    <property type="match status" value="1"/>
</dbReference>
<evidence type="ECO:0000256" key="18">
    <source>
        <dbReference type="SAM" id="MobiDB-lite"/>
    </source>
</evidence>
<dbReference type="FunFam" id="3.40.50.300:FF:000254">
    <property type="entry name" value="U5 small nuclear ribonucleoprotein helicase"/>
    <property type="match status" value="1"/>
</dbReference>
<evidence type="ECO:0000256" key="19">
    <source>
        <dbReference type="SAM" id="Phobius"/>
    </source>
</evidence>
<feature type="compositionally biased region" description="Low complexity" evidence="18">
    <location>
        <begin position="1004"/>
        <end position="1027"/>
    </location>
</feature>
<keyword evidence="5" id="KW-0547">Nucleotide-binding</keyword>
<dbReference type="SMART" id="SM00973">
    <property type="entry name" value="Sec63"/>
    <property type="match status" value="1"/>
</dbReference>
<evidence type="ECO:0000313" key="25">
    <source>
        <dbReference type="Proteomes" id="UP000218231"/>
    </source>
</evidence>
<keyword evidence="3 15" id="KW-0479">Metal-binding</keyword>
<dbReference type="PRINTS" id="PR00480">
    <property type="entry name" value="ASTACIN"/>
</dbReference>
<dbReference type="Pfam" id="PF00270">
    <property type="entry name" value="DEAD"/>
    <property type="match status" value="2"/>
</dbReference>
<proteinExistence type="predicted"/>
<evidence type="ECO:0000259" key="20">
    <source>
        <dbReference type="PROSITE" id="PS01180"/>
    </source>
</evidence>
<dbReference type="SUPFAM" id="SSF46785">
    <property type="entry name" value="Winged helix' DNA-binding domain"/>
    <property type="match status" value="1"/>
</dbReference>
<dbReference type="FunFam" id="3.40.50.300:FF:000231">
    <property type="entry name" value="Activating signal cointegrator 1 complex subunit 3"/>
    <property type="match status" value="1"/>
</dbReference>
<feature type="coiled-coil region" evidence="17">
    <location>
        <begin position="1377"/>
        <end position="1408"/>
    </location>
</feature>
<gene>
    <name evidence="24" type="ORF">WR25_20569</name>
</gene>
<evidence type="ECO:0000256" key="4">
    <source>
        <dbReference type="ARBA" id="ARBA00022737"/>
    </source>
</evidence>
<name>A0A2A2JT43_9BILA</name>
<dbReference type="GO" id="GO:0006508">
    <property type="term" value="P:proteolysis"/>
    <property type="evidence" value="ECO:0007669"/>
    <property type="project" value="UniProtKB-KW"/>
</dbReference>
<keyword evidence="13" id="KW-0325">Glycoprotein</keyword>
<keyword evidence="25" id="KW-1185">Reference proteome</keyword>
<dbReference type="Gene3D" id="2.60.40.150">
    <property type="entry name" value="C2 domain"/>
    <property type="match status" value="1"/>
</dbReference>
<evidence type="ECO:0000256" key="9">
    <source>
        <dbReference type="ARBA" id="ARBA00022840"/>
    </source>
</evidence>
<dbReference type="Proteomes" id="UP000218231">
    <property type="component" value="Unassembled WGS sequence"/>
</dbReference>
<dbReference type="EMBL" id="LIAE01010242">
    <property type="protein sequence ID" value="PAV64739.1"/>
    <property type="molecule type" value="Genomic_DNA"/>
</dbReference>
<dbReference type="PROSITE" id="PS51864">
    <property type="entry name" value="ASTACIN"/>
    <property type="match status" value="1"/>
</dbReference>
<comment type="cofactor">
    <cofactor evidence="15 16">
        <name>Zn(2+)</name>
        <dbReference type="ChEBI" id="CHEBI:29105"/>
    </cofactor>
    <text evidence="15 16">Binds 1 zinc ion per subunit.</text>
</comment>
<dbReference type="InterPro" id="IPR057842">
    <property type="entry name" value="WH_MER3"/>
</dbReference>
<dbReference type="SUPFAM" id="SSF49854">
    <property type="entry name" value="Spermadhesin, CUB domain"/>
    <property type="match status" value="1"/>
</dbReference>
<comment type="caution">
    <text evidence="24">The sequence shown here is derived from an EMBL/GenBank/DDBJ whole genome shotgun (WGS) entry which is preliminary data.</text>
</comment>
<dbReference type="InterPro" id="IPR000859">
    <property type="entry name" value="CUB_dom"/>
</dbReference>
<dbReference type="SUPFAM" id="SSF158702">
    <property type="entry name" value="Sec63 N-terminal domain-like"/>
    <property type="match status" value="1"/>
</dbReference>
<dbReference type="Pfam" id="PF00271">
    <property type="entry name" value="Helicase_C"/>
    <property type="match status" value="2"/>
</dbReference>
<dbReference type="SMART" id="SM00487">
    <property type="entry name" value="DEXDc"/>
    <property type="match status" value="2"/>
</dbReference>
<dbReference type="InterPro" id="IPR014001">
    <property type="entry name" value="Helicase_ATP-bd"/>
</dbReference>
<dbReference type="GO" id="GO:0006397">
    <property type="term" value="P:mRNA processing"/>
    <property type="evidence" value="ECO:0007669"/>
    <property type="project" value="UniProtKB-ARBA"/>
</dbReference>
<evidence type="ECO:0000259" key="22">
    <source>
        <dbReference type="PROSITE" id="PS51194"/>
    </source>
</evidence>
<dbReference type="OrthoDB" id="5575at2759"/>
<dbReference type="InterPro" id="IPR035892">
    <property type="entry name" value="C2_domain_sf"/>
</dbReference>
<feature type="domain" description="Helicase C-terminal" evidence="22">
    <location>
        <begin position="2568"/>
        <end position="2749"/>
    </location>
</feature>
<evidence type="ECO:0000256" key="8">
    <source>
        <dbReference type="ARBA" id="ARBA00022833"/>
    </source>
</evidence>
<evidence type="ECO:0000256" key="12">
    <source>
        <dbReference type="ARBA" id="ARBA00023157"/>
    </source>
</evidence>
<sequence>MENGTRLTTRFANAIHLHVQLQPSRDGKIYPPYLVIDYKEILKGEENDIQQVIMRISYDSNPSRHDRDLEITMAVLCPLSVIWAAFWGRRAGRQTAVDISSIIQFLFFECSILGDVFFLVIFCMSAWIVFGYKKQVYFFYNVLNENQEQTILTYLIIALGLKFIALLHNNVMLVLQETFFIDWEKPKIALASKTRSLTADIEKDRIEQPPVIWRTYMIANEWNELQQYRKTSVALQLVIFLFFYEFLGVKYFAAVEPGFTSHKPSNGYETILLTKLAVVFPLYLLIAFIQWIIQVIIVERFIADRFHNFIDLCSVANVSVLSLTHPLHGYYIHGRSVHGMADTGMGQMNDFLQRERDNLCGHRGLDVSTPDLQTFYVNLPQGFRKRYDEIVSMTRQLSTTTATVISRNDAATTRVAGLVQVHAEMNNFLQSFIEHSQTGVDYLIRDRSLIEALLDLEVTVTTQTGNFLRDPSEVAFSRCFVYGNEWAWLSFESLLFVVSYLLFNSIHLSCLFVYVFSRSLRAIFAFFSTSHLAKSSLVDHRFLVEIFEDVSQGTPTVFSDETIRKFVKNMQRINHFQKMIMGVEEEDNASNGLPADSVPQFPTVAKKPDEIPYLFEGDLILTDDQVEVVVESLEDQFWARKGDYRRRYTRSVTSNLAARWTQFPIPYYINTATGVSSAAVEAGIAKWQAETCITFSRQSFRQSWGNGLEFILGNGCYSYIGRVGSSPQQVSIGYGCTSLGTVTHEIGHALGLYHEQARYDRDDYVRILTQNIQSTYLSQFSKQSRSAMVDYGVGYDMGSVMHYEQTAFTSNGGVTIATLDQNYQATIGQRIAPSFFDVKRINFAYCNSTCPTKLDCQNSGYTDPKNCGTCRCPAAFGGNYCQQAAGNPSACGAGDRLASSSLQTITASGSLQCNYVIRAPANKRIFFQLTSMSFSRQAPCTVSYVEVKYGSDMGRVGARFCTSSPTISLSATNVLAVVYNGQSNTRFSMNYRYDPPDGANTDETTTTTTAKTTTTTTKQTTTTKPVPVTEPPPSTTTTVKTTTEPVTTTTTITTPMTTRPTPKTTRRTTPPKTTRRTVRTTTRRPTTRAIRTTTKKPAPPPPKCTAWTRCSAKCGGCGKRKRTCNGKVQTQFCNMNPCQGGYCCRPFFYQRNKTCARPKASDLKTPPIAYSMFPNGNNTGNGRGGKPSKIFSLALNTMPSPVSDEPGPSSNAILDEAFCDPDTLIATIASLFSENTEFISKSLFNLLGSNRTNDEIQMELIELLGFDHFDFVAKLLENRNGINESVQNQARSTTIKRTAHMVAAAAAPSMLLSMSFSSWTRLCRLAMTRAFSRRLFHAFRLADFSFVLLYSLKVVIHGLITTLPSYNHSITVQTESQAELRKVLRKEERKAKKELKQVQSNLTEEEKTEFEQVQRDIIRQRQLEIEALKYAPKQYILPEGTVRESYKTHEEVLVPPSESKGVTDIEHVYVKNMDEIGQLGFQGIEKLNVIQSIVFEKAYKTRENLLICAPTGAGKTNIAMLTILNTVHEHRYSNGQIAKDDFKIIYIAPMKALATEMTENFGKRLEPLGLKVRELTGDTVLSRKEIEETQMLILTPEKWDVVTRKATPDTALTSLVRLLIIDEVHLLHDDRGPVIETIVARTLRQVEISQSPIRIVGLSATLPNYVDVANFLRVNPEKGLFYFDGRFRPVPLTQKFIGCRSQSGVRDMQTTMDEVCYDQVIDFVKRGHQVLVFVHTRNGTARLAQAFKDMAAKLGQLEIFLPRAAADKTRAYTESQKKMNTCRSKQLVEFFRLGFGIHHAGLVRHDRILMEKVFSAGHINVLFCTATLAWGVNLPAHAVVIRGTDIFDAEKGAFTDLGVLDVQQIFGRAGRPQFETEGHGIIITSSSKLDKYLGMLTRQNPIESNFFKKIHDNLNAEISLGTVTNIDEAVNWLRYTYYYTRATLNPMAYGLNHVILQKDPQLRSHLTEMLAKVAVDLDKNKMIRYNAPLGHVYSTDLGRIASNFYVSYETVELLNDAIASAQGGLPVALTEYMPDDMVREDECLDLEELVACGCMLPIRGGGLASVPGKVNVLMQAYISRTFIRSFTLSSESLYVQQNAGRLCRAIFEMVLRSGWAHATISFLTMAKCIEKRLWPNQCCLRQLLEYGYVQLSWIEKIEQRKLTDTKLMDLTDKEIGYMLSCDGRKVFDALRMIPKLEVAATIKPITYTIVQVEAQLTPIFTWNDRVLGKGGAQAFWITIENIDENRIIHHERLSLNKKKIVKKETQYLTFTIPVRDRELTNRFQLRVASDFFFIDDTVYPLSLHDCIMPKSFKAHTDLLPLQPLPISTLKNPAFESLYSFPFFNPIQTQIFHILYKTDESALVGAPTGSGKTLCAELTIYRLLQEHRNMKARRFECVYIAPLKALVRERVLDWKEKFSKIGIKVIEVSGDYTPDMNTLNAATILVTTPEKWDGITRSWSTREYVRQVGLIVLDEIHLLGVERGAVLEAIITRLKLLTKRTCFRETPVRLVGLSTALANAGDVGEWLGIKDEGLFNFRPSVRPVPIEVHIKGFPGQHYCPRMALMNKPAFKDILTYSPTKPVLVFVASRRQTRLTAIAFVSHLVAEDNPRQWLHMEMDELNTLLASVKDENLKLVLPFGIGMHHAGLSAHERAVVEQLFLEKKIQILIATATLAWGINMPAHLVIVKGTEYYDGKTCSYVDFPVTDVLQMMGRAGRPQFDTSAVAIIYVQDVKKVFYKQFLYEPFPVESR</sequence>
<feature type="domain" description="Helicase C-terminal" evidence="22">
    <location>
        <begin position="1716"/>
        <end position="1930"/>
    </location>
</feature>
<keyword evidence="19" id="KW-0472">Membrane</keyword>
<dbReference type="GO" id="GO:0060271">
    <property type="term" value="P:cilium assembly"/>
    <property type="evidence" value="ECO:0007669"/>
    <property type="project" value="InterPro"/>
</dbReference>
<dbReference type="Gene3D" id="3.40.390.10">
    <property type="entry name" value="Collagenase (Catalytic Domain)"/>
    <property type="match status" value="1"/>
</dbReference>
<evidence type="ECO:0000313" key="24">
    <source>
        <dbReference type="EMBL" id="PAV64739.1"/>
    </source>
</evidence>
<dbReference type="InterPro" id="IPR004179">
    <property type="entry name" value="Sec63-dom"/>
</dbReference>
<dbReference type="InterPro" id="IPR034035">
    <property type="entry name" value="Astacin-like_dom"/>
</dbReference>
<feature type="transmembrane region" description="Helical" evidence="19">
    <location>
        <begin position="69"/>
        <end position="86"/>
    </location>
</feature>
<dbReference type="InterPro" id="IPR006026">
    <property type="entry name" value="Peptidase_Metallo"/>
</dbReference>
<dbReference type="CDD" id="cd00041">
    <property type="entry name" value="CUB"/>
    <property type="match status" value="1"/>
</dbReference>
<keyword evidence="6 15" id="KW-0378">Hydrolase</keyword>
<dbReference type="InterPro" id="IPR003593">
    <property type="entry name" value="AAA+_ATPase"/>
</dbReference>
<dbReference type="SUPFAM" id="SSF52540">
    <property type="entry name" value="P-loop containing nucleoside triphosphate hydrolases"/>
    <property type="match status" value="4"/>
</dbReference>
<dbReference type="Gene3D" id="2.60.120.290">
    <property type="entry name" value="Spermadhesin, CUB domain"/>
    <property type="match status" value="1"/>
</dbReference>
<feature type="region of interest" description="Disordered" evidence="18">
    <location>
        <begin position="992"/>
        <end position="1087"/>
    </location>
</feature>
<dbReference type="PROSITE" id="PS01180">
    <property type="entry name" value="CUB"/>
    <property type="match status" value="1"/>
</dbReference>
<dbReference type="Pfam" id="PF09773">
    <property type="entry name" value="Meckelin"/>
    <property type="match status" value="1"/>
</dbReference>
<protein>
    <recommendedName>
        <fullName evidence="16">Metalloendopeptidase</fullName>
        <ecNumber evidence="16">3.4.24.-</ecNumber>
    </recommendedName>
</protein>
<dbReference type="InterPro" id="IPR001650">
    <property type="entry name" value="Helicase_C-like"/>
</dbReference>
<feature type="active site" evidence="15">
    <location>
        <position position="745"/>
    </location>
</feature>
<dbReference type="InterPro" id="IPR050474">
    <property type="entry name" value="Hel308_SKI2-like"/>
</dbReference>
<keyword evidence="19" id="KW-1133">Transmembrane helix</keyword>
<dbReference type="Gene3D" id="3.40.50.300">
    <property type="entry name" value="P-loop containing nucleotide triphosphate hydrolases"/>
    <property type="match status" value="4"/>
</dbReference>
<evidence type="ECO:0000259" key="23">
    <source>
        <dbReference type="PROSITE" id="PS51864"/>
    </source>
</evidence>
<evidence type="ECO:0000256" key="11">
    <source>
        <dbReference type="ARBA" id="ARBA00023145"/>
    </source>
</evidence>
<organism evidence="24 25">
    <name type="scientific">Diploscapter pachys</name>
    <dbReference type="NCBI Taxonomy" id="2018661"/>
    <lineage>
        <taxon>Eukaryota</taxon>
        <taxon>Metazoa</taxon>
        <taxon>Ecdysozoa</taxon>
        <taxon>Nematoda</taxon>
        <taxon>Chromadorea</taxon>
        <taxon>Rhabditida</taxon>
        <taxon>Rhabditina</taxon>
        <taxon>Rhabditomorpha</taxon>
        <taxon>Rhabditoidea</taxon>
        <taxon>Rhabditidae</taxon>
        <taxon>Diploscapter</taxon>
    </lineage>
</organism>
<dbReference type="GO" id="GO:0003676">
    <property type="term" value="F:nucleic acid binding"/>
    <property type="evidence" value="ECO:0007669"/>
    <property type="project" value="InterPro"/>
</dbReference>
<dbReference type="Pfam" id="PF01400">
    <property type="entry name" value="Astacin"/>
    <property type="match status" value="1"/>
</dbReference>
<keyword evidence="12" id="KW-1015">Disulfide bond</keyword>
<dbReference type="InterPro" id="IPR011545">
    <property type="entry name" value="DEAD/DEAH_box_helicase_dom"/>
</dbReference>
<dbReference type="InterPro" id="IPR001506">
    <property type="entry name" value="Peptidase_M12A"/>
</dbReference>
<feature type="domain" description="Helicase ATP-binding" evidence="21">
    <location>
        <begin position="1496"/>
        <end position="1680"/>
    </location>
</feature>
<dbReference type="GO" id="GO:0004222">
    <property type="term" value="F:metalloendopeptidase activity"/>
    <property type="evidence" value="ECO:0007669"/>
    <property type="project" value="UniProtKB-UniRule"/>
</dbReference>
<keyword evidence="1" id="KW-0245">EGF-like domain</keyword>
<feature type="transmembrane region" description="Helical" evidence="19">
    <location>
        <begin position="494"/>
        <end position="516"/>
    </location>
</feature>
<feature type="compositionally biased region" description="Basic residues" evidence="18">
    <location>
        <begin position="1073"/>
        <end position="1086"/>
    </location>
</feature>
<dbReference type="EC" id="3.4.24.-" evidence="16"/>
<dbReference type="CDD" id="cd04280">
    <property type="entry name" value="ZnMc_astacin_like"/>
    <property type="match status" value="1"/>
</dbReference>
<dbReference type="FunFam" id="1.10.10.10:FF:000024">
    <property type="entry name" value="U5 small nuclear ribonucleoprotein helicase"/>
    <property type="match status" value="1"/>
</dbReference>
<dbReference type="PROSITE" id="PS51192">
    <property type="entry name" value="HELICASE_ATP_BIND_1"/>
    <property type="match status" value="2"/>
</dbReference>
<dbReference type="PANTHER" id="PTHR47961">
    <property type="entry name" value="DNA POLYMERASE THETA, PUTATIVE (AFU_ORTHOLOGUE AFUA_1G05260)-RELATED"/>
    <property type="match status" value="1"/>
</dbReference>
<keyword evidence="4" id="KW-0677">Repeat</keyword>
<keyword evidence="8 15" id="KW-0862">Zinc</keyword>
<dbReference type="InterPro" id="IPR024079">
    <property type="entry name" value="MetalloPept_cat_dom_sf"/>
</dbReference>
<dbReference type="SUPFAM" id="SSF55486">
    <property type="entry name" value="Metalloproteases ('zincins'), catalytic domain"/>
    <property type="match status" value="1"/>
</dbReference>
<evidence type="ECO:0000256" key="1">
    <source>
        <dbReference type="ARBA" id="ARBA00022536"/>
    </source>
</evidence>
<feature type="transmembrane region" description="Helical" evidence="19">
    <location>
        <begin position="273"/>
        <end position="298"/>
    </location>
</feature>
<keyword evidence="2 15" id="KW-0645">Protease</keyword>
<dbReference type="GO" id="GO:0004386">
    <property type="term" value="F:helicase activity"/>
    <property type="evidence" value="ECO:0007669"/>
    <property type="project" value="UniProtKB-KW"/>
</dbReference>
<feature type="domain" description="Helicase ATP-binding" evidence="21">
    <location>
        <begin position="2352"/>
        <end position="2534"/>
    </location>
</feature>
<dbReference type="InterPro" id="IPR027417">
    <property type="entry name" value="P-loop_NTPase"/>
</dbReference>
<evidence type="ECO:0000256" key="2">
    <source>
        <dbReference type="ARBA" id="ARBA00022670"/>
    </source>
</evidence>
<feature type="binding site" evidence="15">
    <location>
        <position position="748"/>
    </location>
    <ligand>
        <name>Zn(2+)</name>
        <dbReference type="ChEBI" id="CHEBI:29105"/>
        <note>catalytic</note>
    </ligand>
</feature>
<keyword evidence="11" id="KW-0865">Zymogen</keyword>
<evidence type="ECO:0000256" key="17">
    <source>
        <dbReference type="SAM" id="Coils"/>
    </source>
</evidence>
<evidence type="ECO:0000256" key="7">
    <source>
        <dbReference type="ARBA" id="ARBA00022806"/>
    </source>
</evidence>
<dbReference type="CDD" id="cd18020">
    <property type="entry name" value="DEXHc_ASCC3_1"/>
    <property type="match status" value="1"/>
</dbReference>
<dbReference type="GO" id="GO:0018996">
    <property type="term" value="P:molting cycle, collagen and cuticulin-based cuticle"/>
    <property type="evidence" value="ECO:0007669"/>
    <property type="project" value="UniProtKB-ARBA"/>
</dbReference>
<feature type="transmembrane region" description="Helical" evidence="19">
    <location>
        <begin position="233"/>
        <end position="253"/>
    </location>
</feature>
<accession>A0A2A2JT43</accession>
<dbReference type="Pfam" id="PF18149">
    <property type="entry name" value="Helicase_PWI"/>
    <property type="match status" value="1"/>
</dbReference>
<dbReference type="InterPro" id="IPR041094">
    <property type="entry name" value="Brr2_helicase_PWI"/>
</dbReference>
<dbReference type="GO" id="GO:0008270">
    <property type="term" value="F:zinc ion binding"/>
    <property type="evidence" value="ECO:0007669"/>
    <property type="project" value="UniProtKB-UniRule"/>
</dbReference>
<dbReference type="Gene3D" id="1.10.10.10">
    <property type="entry name" value="Winged helix-like DNA-binding domain superfamily/Winged helix DNA-binding domain"/>
    <property type="match status" value="1"/>
</dbReference>
<feature type="binding site" evidence="15">
    <location>
        <position position="754"/>
    </location>
    <ligand>
        <name>Zn(2+)</name>
        <dbReference type="ChEBI" id="CHEBI:29105"/>
        <note>catalytic</note>
    </ligand>
</feature>
<evidence type="ECO:0000256" key="13">
    <source>
        <dbReference type="ARBA" id="ARBA00023180"/>
    </source>
</evidence>
<dbReference type="Pfam" id="PF00431">
    <property type="entry name" value="CUB"/>
    <property type="match status" value="1"/>
</dbReference>
<evidence type="ECO:0000256" key="16">
    <source>
        <dbReference type="RuleBase" id="RU361183"/>
    </source>
</evidence>
<feature type="domain" description="Peptidase M12A" evidence="23">
    <location>
        <begin position="650"/>
        <end position="847"/>
    </location>
</feature>
<feature type="transmembrane region" description="Helical" evidence="19">
    <location>
        <begin position="106"/>
        <end position="131"/>
    </location>
</feature>
<feature type="domain" description="CUB" evidence="20">
    <location>
        <begin position="891"/>
        <end position="994"/>
    </location>
</feature>
<dbReference type="PROSITE" id="PS51194">
    <property type="entry name" value="HELICASE_CTER"/>
    <property type="match status" value="2"/>
</dbReference>
<dbReference type="Pfam" id="PF02889">
    <property type="entry name" value="Sec63"/>
    <property type="match status" value="1"/>
</dbReference>
<dbReference type="Gene3D" id="1.10.3380.10">
    <property type="entry name" value="Sec63 N-terminal domain-like domain"/>
    <property type="match status" value="1"/>
</dbReference>
<dbReference type="STRING" id="2018661.A0A2A2JT43"/>
<dbReference type="InterPro" id="IPR036390">
    <property type="entry name" value="WH_DNA-bd_sf"/>
</dbReference>
<evidence type="ECO:0000256" key="15">
    <source>
        <dbReference type="PROSITE-ProRule" id="PRU01211"/>
    </source>
</evidence>
<keyword evidence="19" id="KW-0812">Transmembrane</keyword>
<dbReference type="CDD" id="cd18795">
    <property type="entry name" value="SF2_C_Ski2"/>
    <property type="match status" value="2"/>
</dbReference>
<keyword evidence="17" id="KW-0175">Coiled coil</keyword>
<dbReference type="SMART" id="SM00490">
    <property type="entry name" value="HELICc"/>
    <property type="match status" value="2"/>
</dbReference>
<dbReference type="PROSITE" id="PS50092">
    <property type="entry name" value="TSP1"/>
    <property type="match status" value="1"/>
</dbReference>
<evidence type="ECO:0000256" key="14">
    <source>
        <dbReference type="PROSITE-ProRule" id="PRU00059"/>
    </source>
</evidence>
<dbReference type="InterPro" id="IPR035914">
    <property type="entry name" value="Sperma_CUB_dom_sf"/>
</dbReference>
<dbReference type="PANTHER" id="PTHR47961:SF13">
    <property type="entry name" value="ACTIVATING SIGNAL COINTEGRATOR 1 COMPLEX SUBUNIT 3"/>
    <property type="match status" value="1"/>
</dbReference>
<comment type="caution">
    <text evidence="14">Lacks conserved residue(s) required for the propagation of feature annotation.</text>
</comment>
<dbReference type="InterPro" id="IPR000884">
    <property type="entry name" value="TSP1_rpt"/>
</dbReference>
<feature type="transmembrane region" description="Helical" evidence="19">
    <location>
        <begin position="151"/>
        <end position="175"/>
    </location>
</feature>
<evidence type="ECO:0000256" key="6">
    <source>
        <dbReference type="ARBA" id="ARBA00022801"/>
    </source>
</evidence>
<evidence type="ECO:0000259" key="21">
    <source>
        <dbReference type="PROSITE" id="PS51192"/>
    </source>
</evidence>
<dbReference type="SMART" id="SM00382">
    <property type="entry name" value="AAA"/>
    <property type="match status" value="2"/>
</dbReference>
<dbReference type="SMART" id="SM00042">
    <property type="entry name" value="CUB"/>
    <property type="match status" value="1"/>
</dbReference>
<dbReference type="FunFam" id="3.40.390.10:FF:000028">
    <property type="entry name" value="Zinc metalloproteinase"/>
    <property type="match status" value="1"/>
</dbReference>